<accession>A0AAW7DSP3</accession>
<dbReference type="RefSeq" id="WP_124787064.1">
    <property type="nucleotide sequence ID" value="NZ_JACANB010000009.1"/>
</dbReference>
<proteinExistence type="predicted"/>
<evidence type="ECO:0000313" key="4">
    <source>
        <dbReference type="Proteomes" id="UP001173465"/>
    </source>
</evidence>
<sequence>MVKLASFDDNVQVVHIGHLFRNSENKEWRIFVWFNPKQEQKWARFTHLPLLSRGKILNRTTKKNNTANRVIEFGASDLQRAKLIDFPNLSSFASIRNKDGVQNSFIYEDETPYSKIRYHIPQLELARSLFLINSYFCRSCLSSTALQQEFDVHYEVERDHLEIRILPSSSFPKGALEQSGVVQLLVWLFSDQEVMASYESIFRHYQQNRKMTKNGEQWCFSFVPPPMQGWKLHVKGRFSNEGRDYLVEEIVGLEINARLPRTTRISHVSFQENEESDGGTKHIAIPTESVVDDEDLQLDDEETANVETGIRVIEADPTWVSFSRPSQIEKSRRTRKSSQTILEKEEATTGGNSHLVSTDEPHLGGVLAAADVGGKQDATNYNHVFANRFAAFNGLVSILKTKFGCRVIFEETLVLPKVGRSRLHLCKDGSPRVIKAVGLRRNGGEFVLLEVDASDGVKMLSTKVLTGVDRETWRSDFERIRRGVVKSSLNWPNGLLDKLYGKEGHRGVNHPKGLGELEVPREGMEGWAERCYSLA</sequence>
<feature type="domain" description="TnsE C-terminal" evidence="2">
    <location>
        <begin position="387"/>
        <end position="530"/>
    </location>
</feature>
<comment type="caution">
    <text evidence="3">The sequence shown here is derived from an EMBL/GenBank/DDBJ whole genome shotgun (WGS) entry which is preliminary data.</text>
</comment>
<reference evidence="3" key="1">
    <citation type="submission" date="2020-06" db="EMBL/GenBank/DDBJ databases">
        <authorList>
            <person name="Dong N."/>
        </authorList>
    </citation>
    <scope>NUCLEOTIDE SEQUENCE</scope>
    <source>
        <strain evidence="3">DF46-2-2</strain>
    </source>
</reference>
<feature type="region of interest" description="Disordered" evidence="1">
    <location>
        <begin position="324"/>
        <end position="356"/>
    </location>
</feature>
<organism evidence="3 4">
    <name type="scientific">Thiopseudomonas alkaliphila</name>
    <dbReference type="NCBI Taxonomy" id="1697053"/>
    <lineage>
        <taxon>Bacteria</taxon>
        <taxon>Pseudomonadati</taxon>
        <taxon>Pseudomonadota</taxon>
        <taxon>Gammaproteobacteria</taxon>
        <taxon>Pseudomonadales</taxon>
        <taxon>Pseudomonadaceae</taxon>
        <taxon>Thiopseudomonas</taxon>
    </lineage>
</organism>
<evidence type="ECO:0000256" key="1">
    <source>
        <dbReference type="SAM" id="MobiDB-lite"/>
    </source>
</evidence>
<dbReference type="Pfam" id="PF18623">
    <property type="entry name" value="TnsE_C"/>
    <property type="match status" value="1"/>
</dbReference>
<dbReference type="Proteomes" id="UP001173465">
    <property type="component" value="Unassembled WGS sequence"/>
</dbReference>
<dbReference type="AlphaFoldDB" id="A0AAW7DSP3"/>
<dbReference type="EMBL" id="JACANB010000009">
    <property type="protein sequence ID" value="MDM1697144.1"/>
    <property type="molecule type" value="Genomic_DNA"/>
</dbReference>
<reference evidence="3" key="2">
    <citation type="journal article" date="2022" name="Sci. Total Environ.">
        <title>Prevalence, transmission, and molecular epidemiology of tet(X)-positive bacteria among humans, animals, and environmental niches in China: An epidemiological, and genomic-based study.</title>
        <authorList>
            <person name="Dong N."/>
            <person name="Zeng Y."/>
            <person name="Cai C."/>
            <person name="Sun C."/>
            <person name="Lu J."/>
            <person name="Liu C."/>
            <person name="Zhou H."/>
            <person name="Sun Q."/>
            <person name="Shu L."/>
            <person name="Wang H."/>
            <person name="Wang Y."/>
            <person name="Wang S."/>
            <person name="Wu C."/>
            <person name="Chan E.W."/>
            <person name="Chen G."/>
            <person name="Shen Z."/>
            <person name="Chen S."/>
            <person name="Zhang R."/>
        </authorList>
    </citation>
    <scope>NUCLEOTIDE SEQUENCE</scope>
    <source>
        <strain evidence="3">DF46-2-2</strain>
    </source>
</reference>
<dbReference type="PIRSF" id="PIRSF004567">
    <property type="entry name" value="Transposition_TnsE"/>
    <property type="match status" value="1"/>
</dbReference>
<evidence type="ECO:0000313" key="3">
    <source>
        <dbReference type="EMBL" id="MDM1697144.1"/>
    </source>
</evidence>
<dbReference type="InterPro" id="IPR016421">
    <property type="entry name" value="Transposition_TnsE"/>
</dbReference>
<evidence type="ECO:0000259" key="2">
    <source>
        <dbReference type="Pfam" id="PF18623"/>
    </source>
</evidence>
<gene>
    <name evidence="3" type="ORF">HX099_10815</name>
</gene>
<dbReference type="InterPro" id="IPR041419">
    <property type="entry name" value="TnsE_C"/>
</dbReference>
<protein>
    <submittedName>
        <fullName evidence="3">Transcriptional antiterminator</fullName>
    </submittedName>
</protein>
<name>A0AAW7DSP3_9GAMM</name>